<dbReference type="PANTHER" id="PTHR14094">
    <property type="entry name" value="SIGNAL RECOGNITION PARTICLE 72"/>
    <property type="match status" value="1"/>
</dbReference>
<protein>
    <recommendedName>
        <fullName evidence="4">Signal recognition particle subunit SRP72</fullName>
    </recommendedName>
</protein>
<evidence type="ECO:0000256" key="3">
    <source>
        <dbReference type="ARBA" id="ARBA00007676"/>
    </source>
</evidence>
<proteinExistence type="inferred from homology"/>
<dbReference type="GO" id="GO:0008312">
    <property type="term" value="F:7S RNA binding"/>
    <property type="evidence" value="ECO:0007669"/>
    <property type="project" value="InterPro"/>
</dbReference>
<name>A0A0N1I027_LEPSE</name>
<dbReference type="SUPFAM" id="SSF48452">
    <property type="entry name" value="TPR-like"/>
    <property type="match status" value="1"/>
</dbReference>
<evidence type="ECO:0000256" key="1">
    <source>
        <dbReference type="ARBA" id="ARBA00004240"/>
    </source>
</evidence>
<dbReference type="InterPro" id="IPR013699">
    <property type="entry name" value="Signal_recog_part_SRP72_RNA-bd"/>
</dbReference>
<gene>
    <name evidence="11" type="ORF">ABL78_7070</name>
</gene>
<comment type="caution">
    <text evidence="11">The sequence shown here is derived from an EMBL/GenBank/DDBJ whole genome shotgun (WGS) entry which is preliminary data.</text>
</comment>
<evidence type="ECO:0000313" key="11">
    <source>
        <dbReference type="EMBL" id="KPI83892.1"/>
    </source>
</evidence>
<dbReference type="OrthoDB" id="5421607at2759"/>
<dbReference type="Proteomes" id="UP000038009">
    <property type="component" value="Unassembled WGS sequence"/>
</dbReference>
<keyword evidence="5" id="KW-0963">Cytoplasm</keyword>
<dbReference type="Gene3D" id="1.25.40.10">
    <property type="entry name" value="Tetratricopeptide repeat domain"/>
    <property type="match status" value="1"/>
</dbReference>
<dbReference type="InterPro" id="IPR026270">
    <property type="entry name" value="SRP72"/>
</dbReference>
<dbReference type="GO" id="GO:0043022">
    <property type="term" value="F:ribosome binding"/>
    <property type="evidence" value="ECO:0007669"/>
    <property type="project" value="TreeGrafter"/>
</dbReference>
<evidence type="ECO:0000313" key="12">
    <source>
        <dbReference type="Proteomes" id="UP000038009"/>
    </source>
</evidence>
<dbReference type="AlphaFoldDB" id="A0A0N1I027"/>
<sequence length="723" mass="79770">MSDISKLENALRKQTSSADVEPSKIVSTAERILSLQPHHIYAMQCTSVALLHAGKFAAALRVFEELEKEKAHVKAPVTFFFNKAYCYYRLLQYNEAKSTLRRYQGTATFSMRHLLAQIHYNLEEYAEAAAMYAALLEDGACADEVEKHELLTNYTAALSLSDPSKVAAVFRDVADEKTPDLLFNLAVAQLEAQDYEGARSTLLLAEQLCAKDFPKSSLHSLQEALAAEPEVLRAQLGLPLVASSHAGVGDSANSNSAERSFFNEVSSNWVQQAYVWFLQHREAESRLVMELILTYKPASAVTNAVAAILWTALQRCSDVFDSNRRLKSAQDVKLVPRLTSRQIIAVQYNTALLHLSTGALDRCSRTVEQMEKSFPNSELTQSLRLVLAVRELKRKKGSSAPLSSLSGDNVSAVQEFVRRYESEVTHRHGANSPSEANRKRQHRFIQMIAAQLFLEQGDVVHAIEAVEGVDDVDFLHRTATVVTLAAWKAQSGDTGGAMQLLKRRLTSSAAGGLSTEVKKAMLLWAVHDLAVGRGLYMEVGQLLKEIRSVDAALARDREVAALLVVCMAESNVAEAKKHIAALDEAAAAIITGAGSSSTKALSEQEVHARVREHPGHAAMNELGYRRVTAADQEATADGVEGEQPGLCGPPSRRRRAMRRPAKNMVGKPDPERWIPMPVRSYIKDLPERRKKELKRLRAIEQEQKRRAAAARQKKAVEGATVSE</sequence>
<dbReference type="VEuPathDB" id="TriTrypDB:Lsey_0313_0090"/>
<reference evidence="11 12" key="1">
    <citation type="journal article" date="2015" name="PLoS Pathog.">
        <title>Leptomonas seymouri: Adaptations to the Dixenous Life Cycle Analyzed by Genome Sequencing, Transcriptome Profiling and Co-infection with Leishmania donovani.</title>
        <authorList>
            <person name="Kraeva N."/>
            <person name="Butenko A."/>
            <person name="Hlavacova J."/>
            <person name="Kostygov A."/>
            <person name="Myskova J."/>
            <person name="Grybchuk D."/>
            <person name="Lestinova T."/>
            <person name="Votypka J."/>
            <person name="Volf P."/>
            <person name="Opperdoes F."/>
            <person name="Flegontov P."/>
            <person name="Lukes J."/>
            <person name="Yurchenko V."/>
        </authorList>
    </citation>
    <scope>NUCLEOTIDE SEQUENCE [LARGE SCALE GENOMIC DNA]</scope>
    <source>
        <strain evidence="11 12">ATCC 30220</strain>
    </source>
</reference>
<comment type="similarity">
    <text evidence="3">Belongs to the SRP72 family.</text>
</comment>
<dbReference type="GO" id="GO:0006614">
    <property type="term" value="P:SRP-dependent cotranslational protein targeting to membrane"/>
    <property type="evidence" value="ECO:0007669"/>
    <property type="project" value="InterPro"/>
</dbReference>
<dbReference type="GO" id="GO:0005786">
    <property type="term" value="C:signal recognition particle, endoplasmic reticulum targeting"/>
    <property type="evidence" value="ECO:0007669"/>
    <property type="project" value="UniProtKB-KW"/>
</dbReference>
<feature type="domain" description="Signal recognition particle SRP72 subunit RNA-binding" evidence="10">
    <location>
        <begin position="651"/>
        <end position="682"/>
    </location>
</feature>
<evidence type="ECO:0000256" key="6">
    <source>
        <dbReference type="ARBA" id="ARBA00022824"/>
    </source>
</evidence>
<evidence type="ECO:0000256" key="7">
    <source>
        <dbReference type="ARBA" id="ARBA00023135"/>
    </source>
</evidence>
<feature type="region of interest" description="Disordered" evidence="9">
    <location>
        <begin position="704"/>
        <end position="723"/>
    </location>
</feature>
<evidence type="ECO:0000256" key="9">
    <source>
        <dbReference type="SAM" id="MobiDB-lite"/>
    </source>
</evidence>
<dbReference type="GO" id="GO:0005783">
    <property type="term" value="C:endoplasmic reticulum"/>
    <property type="evidence" value="ECO:0007669"/>
    <property type="project" value="UniProtKB-SubCell"/>
</dbReference>
<keyword evidence="8" id="KW-0687">Ribonucleoprotein</keyword>
<evidence type="ECO:0000256" key="5">
    <source>
        <dbReference type="ARBA" id="ARBA00022490"/>
    </source>
</evidence>
<accession>A0A0N1I027</accession>
<dbReference type="PIRSF" id="PIRSF038922">
    <property type="entry name" value="SRP72"/>
    <property type="match status" value="1"/>
</dbReference>
<evidence type="ECO:0000259" key="10">
    <source>
        <dbReference type="Pfam" id="PF08492"/>
    </source>
</evidence>
<dbReference type="Pfam" id="PF08492">
    <property type="entry name" value="SRP72"/>
    <property type="match status" value="1"/>
</dbReference>
<comment type="subcellular location">
    <subcellularLocation>
        <location evidence="2">Cytoplasm</location>
    </subcellularLocation>
    <subcellularLocation>
        <location evidence="1">Endoplasmic reticulum</location>
    </subcellularLocation>
</comment>
<keyword evidence="12" id="KW-1185">Reference proteome</keyword>
<keyword evidence="7" id="KW-0733">Signal recognition particle</keyword>
<dbReference type="PANTHER" id="PTHR14094:SF9">
    <property type="entry name" value="SIGNAL RECOGNITION PARTICLE SUBUNIT SRP72"/>
    <property type="match status" value="1"/>
</dbReference>
<evidence type="ECO:0000256" key="8">
    <source>
        <dbReference type="ARBA" id="ARBA00023274"/>
    </source>
</evidence>
<evidence type="ECO:0000256" key="4">
    <source>
        <dbReference type="ARBA" id="ARBA00018350"/>
    </source>
</evidence>
<dbReference type="InterPro" id="IPR011990">
    <property type="entry name" value="TPR-like_helical_dom_sf"/>
</dbReference>
<dbReference type="EMBL" id="LJSK01000313">
    <property type="protein sequence ID" value="KPI83892.1"/>
    <property type="molecule type" value="Genomic_DNA"/>
</dbReference>
<dbReference type="Pfam" id="PF17004">
    <property type="entry name" value="SRP_TPR_like"/>
    <property type="match status" value="1"/>
</dbReference>
<organism evidence="11 12">
    <name type="scientific">Leptomonas seymouri</name>
    <dbReference type="NCBI Taxonomy" id="5684"/>
    <lineage>
        <taxon>Eukaryota</taxon>
        <taxon>Discoba</taxon>
        <taxon>Euglenozoa</taxon>
        <taxon>Kinetoplastea</taxon>
        <taxon>Metakinetoplastina</taxon>
        <taxon>Trypanosomatida</taxon>
        <taxon>Trypanosomatidae</taxon>
        <taxon>Leishmaniinae</taxon>
        <taxon>Leptomonas</taxon>
    </lineage>
</organism>
<feature type="region of interest" description="Disordered" evidence="9">
    <location>
        <begin position="634"/>
        <end position="671"/>
    </location>
</feature>
<dbReference type="InterPro" id="IPR031545">
    <property type="entry name" value="SRP72_TPR-like"/>
</dbReference>
<feature type="compositionally biased region" description="Basic residues" evidence="9">
    <location>
        <begin position="651"/>
        <end position="661"/>
    </location>
</feature>
<evidence type="ECO:0000256" key="2">
    <source>
        <dbReference type="ARBA" id="ARBA00004496"/>
    </source>
</evidence>
<keyword evidence="6" id="KW-0256">Endoplasmic reticulum</keyword>